<dbReference type="SUPFAM" id="SSF56104">
    <property type="entry name" value="SAICAR synthase-like"/>
    <property type="match status" value="1"/>
</dbReference>
<comment type="pathway">
    <text evidence="1 11">Purine metabolism; IMP biosynthesis via de novo pathway; 5-amino-1-(5-phospho-D-ribosyl)imidazole-4-carboxamide from 5-amino-1-(5-phospho-D-ribosyl)imidazole-4-carboxylate: step 1/2.</text>
</comment>
<dbReference type="InterPro" id="IPR001636">
    <property type="entry name" value="SAICAR_synth"/>
</dbReference>
<dbReference type="PANTHER" id="PTHR43599:SF3">
    <property type="entry name" value="SI:DKEY-6E2.2"/>
    <property type="match status" value="1"/>
</dbReference>
<dbReference type="HAMAP" id="MF_00137">
    <property type="entry name" value="SAICAR_synth"/>
    <property type="match status" value="1"/>
</dbReference>
<feature type="domain" description="SAICAR synthetase/ADE2 N-terminal" evidence="12">
    <location>
        <begin position="7"/>
        <end position="231"/>
    </location>
</feature>
<dbReference type="AlphaFoldDB" id="A0A451D950"/>
<keyword evidence="7 11" id="KW-0658">Purine biosynthesis</keyword>
<evidence type="ECO:0000256" key="10">
    <source>
        <dbReference type="ARBA" id="ARBA00048475"/>
    </source>
</evidence>
<keyword evidence="6 11" id="KW-0547">Nucleotide-binding</keyword>
<dbReference type="InterPro" id="IPR028923">
    <property type="entry name" value="SAICAR_synt/ADE2_N"/>
</dbReference>
<evidence type="ECO:0000256" key="1">
    <source>
        <dbReference type="ARBA" id="ARBA00004672"/>
    </source>
</evidence>
<dbReference type="OrthoDB" id="9801549at2"/>
<organism evidence="13 14">
    <name type="scientific">Candidatus Erwinia haradaeae</name>
    <dbReference type="NCBI Taxonomy" id="1922217"/>
    <lineage>
        <taxon>Bacteria</taxon>
        <taxon>Pseudomonadati</taxon>
        <taxon>Pseudomonadota</taxon>
        <taxon>Gammaproteobacteria</taxon>
        <taxon>Enterobacterales</taxon>
        <taxon>Erwiniaceae</taxon>
        <taxon>Erwinia</taxon>
    </lineage>
</organism>
<dbReference type="PROSITE" id="PS01058">
    <property type="entry name" value="SAICAR_SYNTHETASE_2"/>
    <property type="match status" value="1"/>
</dbReference>
<keyword evidence="5 11" id="KW-0436">Ligase</keyword>
<dbReference type="InterPro" id="IPR033934">
    <property type="entry name" value="SAICAR_synt_PurC"/>
</dbReference>
<sequence length="237" mass="27515">MQKKDELYRGKTKTLYRTDHPQLLILEFRNEISALDGKRIDKFKRKGLINNKLNYFLMSILQQAGIPTQIKELLSHSTTLVKHLKMFPLECVVRNCAAGSLVKRLDIQEGLPLNPPIFELFLKDDLRSDPMINTSYCESLKLIDTQFLLQVRTLTHQINRLLSKLFLEKDLILVDFKLEFGLFRNAVVLGDELSPDSMRLWDRATCNKMDKDLYRQNQLGLMEAYAEVANRLGVKLD</sequence>
<evidence type="ECO:0000256" key="2">
    <source>
        <dbReference type="ARBA" id="ARBA00010190"/>
    </source>
</evidence>
<dbReference type="GO" id="GO:0005829">
    <property type="term" value="C:cytosol"/>
    <property type="evidence" value="ECO:0007669"/>
    <property type="project" value="TreeGrafter"/>
</dbReference>
<evidence type="ECO:0000259" key="12">
    <source>
        <dbReference type="Pfam" id="PF01259"/>
    </source>
</evidence>
<evidence type="ECO:0000256" key="8">
    <source>
        <dbReference type="ARBA" id="ARBA00022840"/>
    </source>
</evidence>
<dbReference type="CDD" id="cd01415">
    <property type="entry name" value="SAICAR_synt_PurC"/>
    <property type="match status" value="1"/>
</dbReference>
<dbReference type="InterPro" id="IPR018236">
    <property type="entry name" value="SAICAR_synthetase_CS"/>
</dbReference>
<dbReference type="InterPro" id="IPR050089">
    <property type="entry name" value="SAICAR_synthetase"/>
</dbReference>
<dbReference type="Gene3D" id="3.30.200.20">
    <property type="entry name" value="Phosphorylase Kinase, domain 1"/>
    <property type="match status" value="1"/>
</dbReference>
<dbReference type="GO" id="GO:0004639">
    <property type="term" value="F:phosphoribosylaminoimidazolesuccinocarboxamide synthase activity"/>
    <property type="evidence" value="ECO:0007669"/>
    <property type="project" value="UniProtKB-UniRule"/>
</dbReference>
<proteinExistence type="inferred from homology"/>
<dbReference type="UniPathway" id="UPA00074">
    <property type="reaction ID" value="UER00131"/>
</dbReference>
<dbReference type="EC" id="6.3.2.6" evidence="3 11"/>
<dbReference type="RefSeq" id="WP_157988241.1">
    <property type="nucleotide sequence ID" value="NZ_LR217715.1"/>
</dbReference>
<dbReference type="Pfam" id="PF01259">
    <property type="entry name" value="SAICAR_synt"/>
    <property type="match status" value="1"/>
</dbReference>
<dbReference type="GO" id="GO:0006189">
    <property type="term" value="P:'de novo' IMP biosynthetic process"/>
    <property type="evidence" value="ECO:0007669"/>
    <property type="project" value="UniProtKB-UniRule"/>
</dbReference>
<dbReference type="FunFam" id="3.30.470.20:FF:000006">
    <property type="entry name" value="Phosphoribosylaminoimidazole-succinocarboxamide synthase"/>
    <property type="match status" value="1"/>
</dbReference>
<evidence type="ECO:0000256" key="6">
    <source>
        <dbReference type="ARBA" id="ARBA00022741"/>
    </source>
</evidence>
<dbReference type="NCBIfam" id="TIGR00081">
    <property type="entry name" value="purC"/>
    <property type="match status" value="1"/>
</dbReference>
<evidence type="ECO:0000256" key="5">
    <source>
        <dbReference type="ARBA" id="ARBA00022598"/>
    </source>
</evidence>
<dbReference type="GO" id="GO:0005524">
    <property type="term" value="F:ATP binding"/>
    <property type="evidence" value="ECO:0007669"/>
    <property type="project" value="UniProtKB-KW"/>
</dbReference>
<name>A0A451D950_9GAMM</name>
<dbReference type="GO" id="GO:0009236">
    <property type="term" value="P:cobalamin biosynthetic process"/>
    <property type="evidence" value="ECO:0007669"/>
    <property type="project" value="InterPro"/>
</dbReference>
<dbReference type="PROSITE" id="PS01057">
    <property type="entry name" value="SAICAR_SYNTHETASE_1"/>
    <property type="match status" value="1"/>
</dbReference>
<reference evidence="13 14" key="1">
    <citation type="submission" date="2019-02" db="EMBL/GenBank/DDBJ databases">
        <authorList>
            <person name="Manzano-Marin A."/>
            <person name="Manzano-Marin A."/>
        </authorList>
    </citation>
    <scope>NUCLEOTIDE SEQUENCE [LARGE SCALE GENOMIC DNA]</scope>
    <source>
        <strain evidence="13 14">ErCikochiana</strain>
    </source>
</reference>
<protein>
    <recommendedName>
        <fullName evidence="4 11">Phosphoribosylaminoimidazole-succinocarboxamide synthase</fullName>
        <ecNumber evidence="3 11">6.3.2.6</ecNumber>
    </recommendedName>
    <alternativeName>
        <fullName evidence="9 11">SAICAR synthetase</fullName>
    </alternativeName>
</protein>
<evidence type="ECO:0000256" key="4">
    <source>
        <dbReference type="ARBA" id="ARBA00016460"/>
    </source>
</evidence>
<evidence type="ECO:0000256" key="9">
    <source>
        <dbReference type="ARBA" id="ARBA00030409"/>
    </source>
</evidence>
<keyword evidence="8 11" id="KW-0067">ATP-binding</keyword>
<comment type="similarity">
    <text evidence="2 11">Belongs to the SAICAR synthetase family.</text>
</comment>
<dbReference type="Gene3D" id="3.30.470.20">
    <property type="entry name" value="ATP-grasp fold, B domain"/>
    <property type="match status" value="1"/>
</dbReference>
<evidence type="ECO:0000313" key="13">
    <source>
        <dbReference type="EMBL" id="VFP82808.1"/>
    </source>
</evidence>
<evidence type="ECO:0000256" key="11">
    <source>
        <dbReference type="HAMAP-Rule" id="MF_00137"/>
    </source>
</evidence>
<dbReference type="Proteomes" id="UP000294368">
    <property type="component" value="Chromosome"/>
</dbReference>
<evidence type="ECO:0000256" key="3">
    <source>
        <dbReference type="ARBA" id="ARBA00012217"/>
    </source>
</evidence>
<dbReference type="PANTHER" id="PTHR43599">
    <property type="entry name" value="MULTIFUNCTIONAL PROTEIN ADE2"/>
    <property type="match status" value="1"/>
</dbReference>
<evidence type="ECO:0000313" key="14">
    <source>
        <dbReference type="Proteomes" id="UP000294368"/>
    </source>
</evidence>
<dbReference type="EMBL" id="LR217715">
    <property type="protein sequence ID" value="VFP82808.1"/>
    <property type="molecule type" value="Genomic_DNA"/>
</dbReference>
<dbReference type="FunFam" id="3.30.200.20:FF:000086">
    <property type="entry name" value="Phosphoribosylaminoimidazole-succinocarboxamide synthase"/>
    <property type="match status" value="1"/>
</dbReference>
<evidence type="ECO:0000256" key="7">
    <source>
        <dbReference type="ARBA" id="ARBA00022755"/>
    </source>
</evidence>
<comment type="catalytic activity">
    <reaction evidence="10 11">
        <text>5-amino-1-(5-phospho-D-ribosyl)imidazole-4-carboxylate + L-aspartate + ATP = (2S)-2-[5-amino-1-(5-phospho-beta-D-ribosyl)imidazole-4-carboxamido]succinate + ADP + phosphate + 2 H(+)</text>
        <dbReference type="Rhea" id="RHEA:22628"/>
        <dbReference type="ChEBI" id="CHEBI:15378"/>
        <dbReference type="ChEBI" id="CHEBI:29991"/>
        <dbReference type="ChEBI" id="CHEBI:30616"/>
        <dbReference type="ChEBI" id="CHEBI:43474"/>
        <dbReference type="ChEBI" id="CHEBI:58443"/>
        <dbReference type="ChEBI" id="CHEBI:77657"/>
        <dbReference type="ChEBI" id="CHEBI:456216"/>
        <dbReference type="EC" id="6.3.2.6"/>
    </reaction>
</comment>
<accession>A0A451D950</accession>
<gene>
    <name evidence="11 13" type="primary">purC</name>
    <name evidence="13" type="ORF">ERCIKOCA2762_056</name>
</gene>